<dbReference type="AlphaFoldDB" id="A0A5K7ZZ97"/>
<dbReference type="InterPro" id="IPR036390">
    <property type="entry name" value="WH_DNA-bd_sf"/>
</dbReference>
<evidence type="ECO:0000256" key="1">
    <source>
        <dbReference type="ARBA" id="ARBA00022603"/>
    </source>
</evidence>
<dbReference type="InterPro" id="IPR036388">
    <property type="entry name" value="WH-like_DNA-bd_sf"/>
</dbReference>
<evidence type="ECO:0000259" key="4">
    <source>
        <dbReference type="Pfam" id="PF00891"/>
    </source>
</evidence>
<organism evidence="6 7">
    <name type="scientific">Desulfosarcina ovata subsp. sediminis</name>
    <dbReference type="NCBI Taxonomy" id="885957"/>
    <lineage>
        <taxon>Bacteria</taxon>
        <taxon>Pseudomonadati</taxon>
        <taxon>Thermodesulfobacteriota</taxon>
        <taxon>Desulfobacteria</taxon>
        <taxon>Desulfobacterales</taxon>
        <taxon>Desulfosarcinaceae</taxon>
        <taxon>Desulfosarcina</taxon>
    </lineage>
</organism>
<dbReference type="KEGG" id="dov:DSCO28_59960"/>
<evidence type="ECO:0000256" key="3">
    <source>
        <dbReference type="ARBA" id="ARBA00022691"/>
    </source>
</evidence>
<dbReference type="Proteomes" id="UP000425960">
    <property type="component" value="Chromosome"/>
</dbReference>
<evidence type="ECO:0000313" key="6">
    <source>
        <dbReference type="EMBL" id="BBO85430.1"/>
    </source>
</evidence>
<dbReference type="CDD" id="cd02440">
    <property type="entry name" value="AdoMet_MTases"/>
    <property type="match status" value="1"/>
</dbReference>
<dbReference type="InterPro" id="IPR001077">
    <property type="entry name" value="COMT_C"/>
</dbReference>
<dbReference type="Pfam" id="PF08100">
    <property type="entry name" value="Dimerisation"/>
    <property type="match status" value="1"/>
</dbReference>
<dbReference type="InterPro" id="IPR016461">
    <property type="entry name" value="COMT-like"/>
</dbReference>
<protein>
    <submittedName>
        <fullName evidence="6">O-methyltransferase</fullName>
    </submittedName>
</protein>
<name>A0A5K7ZZ97_9BACT</name>
<dbReference type="Gene3D" id="3.40.50.150">
    <property type="entry name" value="Vaccinia Virus protein VP39"/>
    <property type="match status" value="1"/>
</dbReference>
<keyword evidence="1 6" id="KW-0489">Methyltransferase</keyword>
<feature type="domain" description="O-methyltransferase C-terminal" evidence="4">
    <location>
        <begin position="158"/>
        <end position="315"/>
    </location>
</feature>
<keyword evidence="2 6" id="KW-0808">Transferase</keyword>
<dbReference type="GO" id="GO:0032259">
    <property type="term" value="P:methylation"/>
    <property type="evidence" value="ECO:0007669"/>
    <property type="project" value="UniProtKB-KW"/>
</dbReference>
<dbReference type="EMBL" id="AP021876">
    <property type="protein sequence ID" value="BBO85430.1"/>
    <property type="molecule type" value="Genomic_DNA"/>
</dbReference>
<gene>
    <name evidence="6" type="ORF">DSCO28_59960</name>
</gene>
<dbReference type="Pfam" id="PF00891">
    <property type="entry name" value="Methyltransf_2"/>
    <property type="match status" value="1"/>
</dbReference>
<dbReference type="PROSITE" id="PS51683">
    <property type="entry name" value="SAM_OMT_II"/>
    <property type="match status" value="1"/>
</dbReference>
<sequence>MKKLSDLDTRIDDLYDIINGRIKTQLLLTAIELNVFDYLSTPQSGEAVAEQLNTHPMYTRFLLDGLTALHLVDKKDGCYRNHPNTRATLHSESPAYQGQMFSMMEKMSAAVLADMGHTVRFGPREKPADMSAEPIWEAYARSMANYERGGTAQKMAARIAQIEGFASFEKMLDLGGGPGLHCLATVAEHPSMQGVIFDQPAVVKVAEEFIVEYEMADRVTTMADDYVNDSIGENYDLIWASATLNVVRSDLKAVIEKIYHALKPDGVFVSLADGVTHERTRPESYVLGCMSWMFSGQDLMFDKGEIAEVMRSVGFSSVESSTVDTSMVPMELDIARK</sequence>
<dbReference type="RefSeq" id="WP_155325043.1">
    <property type="nucleotide sequence ID" value="NZ_AP021876.1"/>
</dbReference>
<proteinExistence type="predicted"/>
<feature type="domain" description="O-methyltransferase dimerisation" evidence="5">
    <location>
        <begin position="16"/>
        <end position="87"/>
    </location>
</feature>
<evidence type="ECO:0000313" key="7">
    <source>
        <dbReference type="Proteomes" id="UP000425960"/>
    </source>
</evidence>
<dbReference type="SUPFAM" id="SSF46785">
    <property type="entry name" value="Winged helix' DNA-binding domain"/>
    <property type="match status" value="1"/>
</dbReference>
<dbReference type="SUPFAM" id="SSF53335">
    <property type="entry name" value="S-adenosyl-L-methionine-dependent methyltransferases"/>
    <property type="match status" value="1"/>
</dbReference>
<reference evidence="6 7" key="1">
    <citation type="submission" date="2019-11" db="EMBL/GenBank/DDBJ databases">
        <title>Comparative genomics of hydrocarbon-degrading Desulfosarcina strains.</title>
        <authorList>
            <person name="Watanabe M."/>
            <person name="Kojima H."/>
            <person name="Fukui M."/>
        </authorList>
    </citation>
    <scope>NUCLEOTIDE SEQUENCE [LARGE SCALE GENOMIC DNA]</scope>
    <source>
        <strain evidence="6 7">28bB2T</strain>
    </source>
</reference>
<keyword evidence="3" id="KW-0949">S-adenosyl-L-methionine</keyword>
<dbReference type="InterPro" id="IPR029063">
    <property type="entry name" value="SAM-dependent_MTases_sf"/>
</dbReference>
<dbReference type="GO" id="GO:0008171">
    <property type="term" value="F:O-methyltransferase activity"/>
    <property type="evidence" value="ECO:0007669"/>
    <property type="project" value="InterPro"/>
</dbReference>
<evidence type="ECO:0000259" key="5">
    <source>
        <dbReference type="Pfam" id="PF08100"/>
    </source>
</evidence>
<dbReference type="GO" id="GO:0046983">
    <property type="term" value="F:protein dimerization activity"/>
    <property type="evidence" value="ECO:0007669"/>
    <property type="project" value="InterPro"/>
</dbReference>
<dbReference type="InterPro" id="IPR012967">
    <property type="entry name" value="COMT_dimerisation"/>
</dbReference>
<dbReference type="Gene3D" id="1.10.10.10">
    <property type="entry name" value="Winged helix-like DNA-binding domain superfamily/Winged helix DNA-binding domain"/>
    <property type="match status" value="1"/>
</dbReference>
<evidence type="ECO:0000256" key="2">
    <source>
        <dbReference type="ARBA" id="ARBA00022679"/>
    </source>
</evidence>
<accession>A0A5K7ZZ97</accession>
<dbReference type="PANTHER" id="PTHR11746">
    <property type="entry name" value="O-METHYLTRANSFERASE"/>
    <property type="match status" value="1"/>
</dbReference>